<keyword evidence="1" id="KW-0472">Membrane</keyword>
<organism evidence="2 3">
    <name type="scientific">Methylobacterium pseudosasicola</name>
    <dbReference type="NCBI Taxonomy" id="582667"/>
    <lineage>
        <taxon>Bacteria</taxon>
        <taxon>Pseudomonadati</taxon>
        <taxon>Pseudomonadota</taxon>
        <taxon>Alphaproteobacteria</taxon>
        <taxon>Hyphomicrobiales</taxon>
        <taxon>Methylobacteriaceae</taxon>
        <taxon>Methylobacterium</taxon>
    </lineage>
</organism>
<accession>A0A1I4V2Q9</accession>
<sequence length="174" mass="18216">MAGEISDVGLERSEPRVFLATAATWIFLAALYGVFAGSISATEGLAGVVCASLGTLWARRVGRIGDAAFRLRVGMLRPLASAVANLPGQTLRVGFDLMRAIVGGTSAGSIRTRPMASVFQVTKADGGAETQAERALGVFAASLAPRSYVLRLDPGRSEAVLHAFETQPARKTPK</sequence>
<dbReference type="Proteomes" id="UP000199048">
    <property type="component" value="Unassembled WGS sequence"/>
</dbReference>
<name>A0A1I4V2Q9_9HYPH</name>
<evidence type="ECO:0000313" key="2">
    <source>
        <dbReference type="EMBL" id="SFM95527.1"/>
    </source>
</evidence>
<keyword evidence="1" id="KW-0812">Transmembrane</keyword>
<feature type="transmembrane region" description="Helical" evidence="1">
    <location>
        <begin position="17"/>
        <end position="39"/>
    </location>
</feature>
<keyword evidence="3" id="KW-1185">Reference proteome</keyword>
<evidence type="ECO:0000256" key="1">
    <source>
        <dbReference type="SAM" id="Phobius"/>
    </source>
</evidence>
<reference evidence="3" key="1">
    <citation type="submission" date="2016-10" db="EMBL/GenBank/DDBJ databases">
        <authorList>
            <person name="Varghese N."/>
            <person name="Submissions S."/>
        </authorList>
    </citation>
    <scope>NUCLEOTIDE SEQUENCE [LARGE SCALE GENOMIC DNA]</scope>
    <source>
        <strain evidence="3">BL36</strain>
    </source>
</reference>
<dbReference type="AlphaFoldDB" id="A0A1I4V2Q9"/>
<keyword evidence="1" id="KW-1133">Transmembrane helix</keyword>
<gene>
    <name evidence="2" type="ORF">SAMN05192568_10856</name>
</gene>
<proteinExistence type="predicted"/>
<protein>
    <submittedName>
        <fullName evidence="2">Uncharacterized protein</fullName>
    </submittedName>
</protein>
<dbReference type="STRING" id="582667.SAMN05192568_10856"/>
<dbReference type="EMBL" id="FOTK01000085">
    <property type="protein sequence ID" value="SFM95527.1"/>
    <property type="molecule type" value="Genomic_DNA"/>
</dbReference>
<evidence type="ECO:0000313" key="3">
    <source>
        <dbReference type="Proteomes" id="UP000199048"/>
    </source>
</evidence>